<comment type="caution">
    <text evidence="3">The sequence shown here is derived from an EMBL/GenBank/DDBJ whole genome shotgun (WGS) entry which is preliminary data.</text>
</comment>
<feature type="transmembrane region" description="Helical" evidence="2">
    <location>
        <begin position="128"/>
        <end position="149"/>
    </location>
</feature>
<name>A0A543HYV3_9MICO</name>
<feature type="transmembrane region" description="Helical" evidence="2">
    <location>
        <begin position="155"/>
        <end position="173"/>
    </location>
</feature>
<dbReference type="Proteomes" id="UP000318331">
    <property type="component" value="Unassembled WGS sequence"/>
</dbReference>
<feature type="compositionally biased region" description="Polar residues" evidence="1">
    <location>
        <begin position="322"/>
        <end position="331"/>
    </location>
</feature>
<keyword evidence="4" id="KW-1185">Reference proteome</keyword>
<gene>
    <name evidence="3" type="ORF">FB466_1792</name>
</gene>
<reference evidence="3 4" key="1">
    <citation type="submission" date="2019-06" db="EMBL/GenBank/DDBJ databases">
        <title>Sequencing the genomes of 1000 actinobacteria strains.</title>
        <authorList>
            <person name="Klenk H.-P."/>
        </authorList>
    </citation>
    <scope>NUCLEOTIDE SEQUENCE [LARGE SCALE GENOMIC DNA]</scope>
    <source>
        <strain evidence="3 4">DSM 18031</strain>
    </source>
</reference>
<protein>
    <submittedName>
        <fullName evidence="3">Uncharacterized protein</fullName>
    </submittedName>
</protein>
<dbReference type="AlphaFoldDB" id="A0A543HYV3"/>
<sequence length="369" mass="39962">MTTENAPRIREFADAVRAALGDLAPEVITELTEGLESDLTDQAADLAATPEAQQLTLDDAVAYANELRTAAGLPEAAPATDVTAERRPLRELGTWARDVRATWAASIRSTPLGNGTLDFLVALRPLWWVLRGTVIFFTLAVMAEVGLGYFNRGYWVAWAAWLVCVVVSVQWGRGHWLWRRWMRKLLVLVNVCSVLALPAVTGYATSRLIPETVSISTNGGGLWLDDRQVLNIFPYDAEGNPLDNVQLFDETGQPLSTTPGGDSTMSIGNTFYDGDMVEYGLVTYGIENGNSVWNVYPLREARLNGIGEIGSTPEKAARPFERTNSLPSANTEDPDDPAQPTESPAPTATPAPTGTPTPGSTDENPEDKG</sequence>
<keyword evidence="2" id="KW-0472">Membrane</keyword>
<accession>A0A543HYV3</accession>
<organism evidence="3 4">
    <name type="scientific">Klugiella xanthotipulae</name>
    <dbReference type="NCBI Taxonomy" id="244735"/>
    <lineage>
        <taxon>Bacteria</taxon>
        <taxon>Bacillati</taxon>
        <taxon>Actinomycetota</taxon>
        <taxon>Actinomycetes</taxon>
        <taxon>Micrococcales</taxon>
        <taxon>Microbacteriaceae</taxon>
        <taxon>Klugiella</taxon>
    </lineage>
</organism>
<dbReference type="OrthoDB" id="5185521at2"/>
<dbReference type="EMBL" id="VFPN01000002">
    <property type="protein sequence ID" value="TQM63527.1"/>
    <property type="molecule type" value="Genomic_DNA"/>
</dbReference>
<evidence type="ECO:0000256" key="1">
    <source>
        <dbReference type="SAM" id="MobiDB-lite"/>
    </source>
</evidence>
<dbReference type="RefSeq" id="WP_141917656.1">
    <property type="nucleotide sequence ID" value="NZ_BAAAYS010000011.1"/>
</dbReference>
<evidence type="ECO:0000313" key="4">
    <source>
        <dbReference type="Proteomes" id="UP000318331"/>
    </source>
</evidence>
<keyword evidence="2" id="KW-0812">Transmembrane</keyword>
<proteinExistence type="predicted"/>
<keyword evidence="2" id="KW-1133">Transmembrane helix</keyword>
<feature type="region of interest" description="Disordered" evidence="1">
    <location>
        <begin position="309"/>
        <end position="369"/>
    </location>
</feature>
<evidence type="ECO:0000313" key="3">
    <source>
        <dbReference type="EMBL" id="TQM63527.1"/>
    </source>
</evidence>
<feature type="transmembrane region" description="Helical" evidence="2">
    <location>
        <begin position="185"/>
        <end position="204"/>
    </location>
</feature>
<evidence type="ECO:0000256" key="2">
    <source>
        <dbReference type="SAM" id="Phobius"/>
    </source>
</evidence>